<proteinExistence type="predicted"/>
<dbReference type="RefSeq" id="WP_053233656.1">
    <property type="nucleotide sequence ID" value="NZ_CP011125.1"/>
</dbReference>
<sequence length="259" mass="27005">MLLAAFVIAVACDVPNEPAPDGSAPRVIATVPAPAADDVDRLARMQVVFDRPLAPSSVSAASVRVVSGARVVPIAVHADPTLPGLRIVPQSELDPDARWELRVEGVRDLDGVVAQRHVVVFRTGRAASAPPDEVPPWSEIGPLLAQRCGECHGGEASVLGLDLGSAEGVRSTAIRVASRQTGERPRAGAVVTGLGGMTRIEVFGSAGRPEESYLVYKLLGDPHVAGERMPPPGDAGDHALSRDEIARVAAWIRGGAPTE</sequence>
<evidence type="ECO:0000259" key="2">
    <source>
        <dbReference type="Pfam" id="PF13205"/>
    </source>
</evidence>
<dbReference type="GO" id="GO:0009055">
    <property type="term" value="F:electron transfer activity"/>
    <property type="evidence" value="ECO:0007669"/>
    <property type="project" value="InterPro"/>
</dbReference>
<keyword evidence="4" id="KW-1185">Reference proteome</keyword>
<reference evidence="3 4" key="1">
    <citation type="submission" date="2015-03" db="EMBL/GenBank/DDBJ databases">
        <title>Genome assembly of Sandaracinus amylolyticus DSM 53668.</title>
        <authorList>
            <person name="Sharma G."/>
            <person name="Subramanian S."/>
        </authorList>
    </citation>
    <scope>NUCLEOTIDE SEQUENCE [LARGE SCALE GENOMIC DNA]</scope>
    <source>
        <strain evidence="3 4">DSM 53668</strain>
    </source>
</reference>
<dbReference type="SUPFAM" id="SSF46626">
    <property type="entry name" value="Cytochrome c"/>
    <property type="match status" value="1"/>
</dbReference>
<protein>
    <recommendedName>
        <fullName evidence="2">SbsA Ig-like domain-containing protein</fullName>
    </recommendedName>
</protein>
<evidence type="ECO:0000313" key="4">
    <source>
        <dbReference type="Proteomes" id="UP000034883"/>
    </source>
</evidence>
<dbReference type="Proteomes" id="UP000034883">
    <property type="component" value="Chromosome"/>
</dbReference>
<dbReference type="AlphaFoldDB" id="A0A0F6YIA0"/>
<accession>A0A0F6YIA0</accession>
<evidence type="ECO:0000313" key="3">
    <source>
        <dbReference type="EMBL" id="AKF06491.1"/>
    </source>
</evidence>
<dbReference type="InterPro" id="IPR036909">
    <property type="entry name" value="Cyt_c-like_dom_sf"/>
</dbReference>
<feature type="domain" description="SbsA Ig-like" evidence="2">
    <location>
        <begin position="21"/>
        <end position="123"/>
    </location>
</feature>
<dbReference type="GO" id="GO:0020037">
    <property type="term" value="F:heme binding"/>
    <property type="evidence" value="ECO:0007669"/>
    <property type="project" value="InterPro"/>
</dbReference>
<dbReference type="InterPro" id="IPR032812">
    <property type="entry name" value="SbsA_Ig"/>
</dbReference>
<dbReference type="EMBL" id="CP011125">
    <property type="protein sequence ID" value="AKF06491.1"/>
    <property type="molecule type" value="Genomic_DNA"/>
</dbReference>
<evidence type="ECO:0000256" key="1">
    <source>
        <dbReference type="ARBA" id="ARBA00022729"/>
    </source>
</evidence>
<dbReference type="STRING" id="927083.DB32_003640"/>
<organism evidence="3 4">
    <name type="scientific">Sandaracinus amylolyticus</name>
    <dbReference type="NCBI Taxonomy" id="927083"/>
    <lineage>
        <taxon>Bacteria</taxon>
        <taxon>Pseudomonadati</taxon>
        <taxon>Myxococcota</taxon>
        <taxon>Polyangia</taxon>
        <taxon>Polyangiales</taxon>
        <taxon>Sandaracinaceae</taxon>
        <taxon>Sandaracinus</taxon>
    </lineage>
</organism>
<name>A0A0F6YIA0_9BACT</name>
<dbReference type="KEGG" id="samy:DB32_003640"/>
<gene>
    <name evidence="3" type="ORF">DB32_003640</name>
</gene>
<dbReference type="Pfam" id="PF13205">
    <property type="entry name" value="Big_5"/>
    <property type="match status" value="1"/>
</dbReference>
<keyword evidence="1" id="KW-0732">Signal</keyword>